<dbReference type="Proteomes" id="UP000689195">
    <property type="component" value="Unassembled WGS sequence"/>
</dbReference>
<gene>
    <name evidence="1" type="ORF">PPENT_87.1.T0750220</name>
</gene>
<dbReference type="PANTHER" id="PTHR33706">
    <property type="entry name" value="MORN VARIANT REPEAT PROTEIN"/>
    <property type="match status" value="1"/>
</dbReference>
<protein>
    <submittedName>
        <fullName evidence="1">Uncharacterized protein</fullName>
    </submittedName>
</protein>
<dbReference type="PANTHER" id="PTHR33706:SF1">
    <property type="entry name" value="TPR REPEAT PROTEIN"/>
    <property type="match status" value="1"/>
</dbReference>
<evidence type="ECO:0000313" key="1">
    <source>
        <dbReference type="EMBL" id="CAD8181137.1"/>
    </source>
</evidence>
<reference evidence="1" key="1">
    <citation type="submission" date="2021-01" db="EMBL/GenBank/DDBJ databases">
        <authorList>
            <consortium name="Genoscope - CEA"/>
            <person name="William W."/>
        </authorList>
    </citation>
    <scope>NUCLEOTIDE SEQUENCE</scope>
</reference>
<dbReference type="EMBL" id="CAJJDO010000075">
    <property type="protein sequence ID" value="CAD8181137.1"/>
    <property type="molecule type" value="Genomic_DNA"/>
</dbReference>
<evidence type="ECO:0000313" key="2">
    <source>
        <dbReference type="Proteomes" id="UP000689195"/>
    </source>
</evidence>
<sequence>MEQIKHLKWQGVHEMSDKKHGRWIAFWNGEILSEVGGYFENGLKQGLWKELFKNYSSHSKSYESGEYQNDKRSGMWIYIYDNNIIGGGKYNEQGQKSGKWIELSDSFNCNSQLTYYGEYKGGKKVGRWDIKYKNEPIGKNGGGLYNEGGQGIKIGSWVEVDDNFNDSSEITHNGKYKNGQKIGRWDIHLNCQGLIKQIGGGLYDERGDGHKVGKWIELSEGFYKTYQIIFNGNYQNGKKVGQWDIYLNNEKIGGGLYDEMGEGKKIGRWIEVGVEFIDSFQITQNGEYKNGKKIGQWDIFQKNTCGNHQIRERLYNEEGLRSRFGRNNRIRNSYLQAPFESEYKNIKKPQGQDTHFDTKGGMEIIDSNLYITQIGEYFKGQKVGKWDFFFINKEGSKEMGGGYYENYVIDLKIGRWIEFNDFNSQITYVGEYKKGQKVGRWDTYLNYFGNKLIGGGSYDEGDEGFKCGRWIEVNDELDDSSQVTINGEYKNGNKVGKWDIYLNYVGNIKIGGGSYDNESFGVKTGKWVDIKDGFKWALQTTFNGQYGNGNKIGKCVEMQGQIKSREMNFKN</sequence>
<proteinExistence type="predicted"/>
<keyword evidence="2" id="KW-1185">Reference proteome</keyword>
<accession>A0A8S1VWW1</accession>
<dbReference type="OrthoDB" id="298777at2759"/>
<name>A0A8S1VWW1_9CILI</name>
<dbReference type="AlphaFoldDB" id="A0A8S1VWW1"/>
<organism evidence="1 2">
    <name type="scientific">Paramecium pentaurelia</name>
    <dbReference type="NCBI Taxonomy" id="43138"/>
    <lineage>
        <taxon>Eukaryota</taxon>
        <taxon>Sar</taxon>
        <taxon>Alveolata</taxon>
        <taxon>Ciliophora</taxon>
        <taxon>Intramacronucleata</taxon>
        <taxon>Oligohymenophorea</taxon>
        <taxon>Peniculida</taxon>
        <taxon>Parameciidae</taxon>
        <taxon>Paramecium</taxon>
    </lineage>
</organism>
<comment type="caution">
    <text evidence="1">The sequence shown here is derived from an EMBL/GenBank/DDBJ whole genome shotgun (WGS) entry which is preliminary data.</text>
</comment>